<dbReference type="Proteomes" id="UP000245609">
    <property type="component" value="Unassembled WGS sequence"/>
</dbReference>
<organism evidence="1 2">
    <name type="scientific">Smittium megazygosporum</name>
    <dbReference type="NCBI Taxonomy" id="133381"/>
    <lineage>
        <taxon>Eukaryota</taxon>
        <taxon>Fungi</taxon>
        <taxon>Fungi incertae sedis</taxon>
        <taxon>Zoopagomycota</taxon>
        <taxon>Kickxellomycotina</taxon>
        <taxon>Harpellomycetes</taxon>
        <taxon>Harpellales</taxon>
        <taxon>Legeriomycetaceae</taxon>
        <taxon>Smittium</taxon>
    </lineage>
</organism>
<comment type="caution">
    <text evidence="1">The sequence shown here is derived from an EMBL/GenBank/DDBJ whole genome shotgun (WGS) entry which is preliminary data.</text>
</comment>
<evidence type="ECO:0000313" key="2">
    <source>
        <dbReference type="Proteomes" id="UP000245609"/>
    </source>
</evidence>
<name>A0A2T9Y0C1_9FUNG</name>
<sequence length="162" mass="18357">MGGGVPLLKIATEKLPFKFFSIRWKKVKAQTVYLDNMDLSVSFRNISNFSSGELYLLSSYTDLIIDIFVSYKGASYYDDGFYLDKDDNNKEDPYSIQKMRNIVTTVKSFRNGRISVSASYNDSMANNLFKNIGYEGVAKKVQDTIFKYGIDGFGFDISTLGK</sequence>
<protein>
    <submittedName>
        <fullName evidence="1">Uncharacterized protein</fullName>
    </submittedName>
</protein>
<dbReference type="AlphaFoldDB" id="A0A2T9Y0C1"/>
<evidence type="ECO:0000313" key="1">
    <source>
        <dbReference type="EMBL" id="PVU85778.1"/>
    </source>
</evidence>
<accession>A0A2T9Y0C1</accession>
<proteinExistence type="predicted"/>
<feature type="non-terminal residue" evidence="1">
    <location>
        <position position="162"/>
    </location>
</feature>
<reference evidence="1 2" key="1">
    <citation type="journal article" date="2018" name="MBio">
        <title>Comparative Genomics Reveals the Core Gene Toolbox for the Fungus-Insect Symbiosis.</title>
        <authorList>
            <person name="Wang Y."/>
            <person name="Stata M."/>
            <person name="Wang W."/>
            <person name="Stajich J.E."/>
            <person name="White M.M."/>
            <person name="Moncalvo J.M."/>
        </authorList>
    </citation>
    <scope>NUCLEOTIDE SEQUENCE [LARGE SCALE GENOMIC DNA]</scope>
    <source>
        <strain evidence="1 2">SC-DP-2</strain>
    </source>
</reference>
<gene>
    <name evidence="1" type="ORF">BB560_006898</name>
</gene>
<keyword evidence="2" id="KW-1185">Reference proteome</keyword>
<dbReference type="EMBL" id="MBFS01003603">
    <property type="protein sequence ID" value="PVU85778.1"/>
    <property type="molecule type" value="Genomic_DNA"/>
</dbReference>